<evidence type="ECO:0000313" key="4">
    <source>
        <dbReference type="Proteomes" id="UP000214646"/>
    </source>
</evidence>
<feature type="domain" description="Gfo/Idh/MocA-like oxidoreductase N-terminal" evidence="1">
    <location>
        <begin position="6"/>
        <end position="123"/>
    </location>
</feature>
<dbReference type="AlphaFoldDB" id="A0A225DIG7"/>
<sequence>MSRPLGFAIVGCGMIARFHARAIAEIPGARVAALVSRTPGAGEKLLQETGTPACAVFGTVQEAVRAPGVDAIVITTPSGAHADPAMIAAAAGKHVVVEKPLEITAERCDRIIGACDQHGVKLCTIFPSRFADSSQTLKAAVAAGKFGRLTLGETTCKWWRSQAYYDEGGWKGTQALDGGGALMNQAIHNVDLLLWMMGDAVAVTGFTATLAHEQIEVEDTAAAVIRFKSGALGVIQATTSIHPGYPKTIAVHGDKGSAVIEQEDVLRWDFSPETEDDKAVRTRFAAKVGASGGAADPKAISHEGHRRQLADFVQAIQTNGTPAVDGREGRKAVALIQAIYESNATGKTVKLATDEHG</sequence>
<dbReference type="EMBL" id="NIDE01000017">
    <property type="protein sequence ID" value="OWK35907.1"/>
    <property type="molecule type" value="Genomic_DNA"/>
</dbReference>
<dbReference type="Pfam" id="PF22725">
    <property type="entry name" value="GFO_IDH_MocA_C3"/>
    <property type="match status" value="1"/>
</dbReference>
<dbReference type="PANTHER" id="PTHR43249:SF1">
    <property type="entry name" value="D-GLUCOSIDE 3-DEHYDROGENASE"/>
    <property type="match status" value="1"/>
</dbReference>
<dbReference type="GO" id="GO:0000166">
    <property type="term" value="F:nucleotide binding"/>
    <property type="evidence" value="ECO:0007669"/>
    <property type="project" value="InterPro"/>
</dbReference>
<feature type="domain" description="GFO/IDH/MocA-like oxidoreductase" evidence="2">
    <location>
        <begin position="135"/>
        <end position="258"/>
    </location>
</feature>
<dbReference type="Proteomes" id="UP000214646">
    <property type="component" value="Unassembled WGS sequence"/>
</dbReference>
<dbReference type="SUPFAM" id="SSF51735">
    <property type="entry name" value="NAD(P)-binding Rossmann-fold domains"/>
    <property type="match status" value="1"/>
</dbReference>
<name>A0A225DIG7_9BACT</name>
<dbReference type="Gene3D" id="3.30.360.10">
    <property type="entry name" value="Dihydrodipicolinate Reductase, domain 2"/>
    <property type="match status" value="1"/>
</dbReference>
<dbReference type="SUPFAM" id="SSF55347">
    <property type="entry name" value="Glyceraldehyde-3-phosphate dehydrogenase-like, C-terminal domain"/>
    <property type="match status" value="1"/>
</dbReference>
<protein>
    <submittedName>
        <fullName evidence="3">Myo-inositol 2-dehydrogenase</fullName>
    </submittedName>
</protein>
<dbReference type="InterPro" id="IPR036291">
    <property type="entry name" value="NAD(P)-bd_dom_sf"/>
</dbReference>
<organism evidence="3 4">
    <name type="scientific">Fimbriiglobus ruber</name>
    <dbReference type="NCBI Taxonomy" id="1908690"/>
    <lineage>
        <taxon>Bacteria</taxon>
        <taxon>Pseudomonadati</taxon>
        <taxon>Planctomycetota</taxon>
        <taxon>Planctomycetia</taxon>
        <taxon>Gemmatales</taxon>
        <taxon>Gemmataceae</taxon>
        <taxon>Fimbriiglobus</taxon>
    </lineage>
</organism>
<dbReference type="PANTHER" id="PTHR43249">
    <property type="entry name" value="UDP-N-ACETYL-2-AMINO-2-DEOXY-D-GLUCURONATE OXIDASE"/>
    <property type="match status" value="1"/>
</dbReference>
<dbReference type="InterPro" id="IPR000683">
    <property type="entry name" value="Gfo/Idh/MocA-like_OxRdtase_N"/>
</dbReference>
<evidence type="ECO:0000313" key="3">
    <source>
        <dbReference type="EMBL" id="OWK35907.1"/>
    </source>
</evidence>
<dbReference type="Gene3D" id="3.40.50.720">
    <property type="entry name" value="NAD(P)-binding Rossmann-like Domain"/>
    <property type="match status" value="1"/>
</dbReference>
<keyword evidence="4" id="KW-1185">Reference proteome</keyword>
<dbReference type="InterPro" id="IPR052515">
    <property type="entry name" value="Gfo/Idh/MocA_Oxidoreductase"/>
</dbReference>
<comment type="caution">
    <text evidence="3">The sequence shown here is derived from an EMBL/GenBank/DDBJ whole genome shotgun (WGS) entry which is preliminary data.</text>
</comment>
<dbReference type="OrthoDB" id="9815825at2"/>
<evidence type="ECO:0000259" key="1">
    <source>
        <dbReference type="Pfam" id="PF01408"/>
    </source>
</evidence>
<dbReference type="RefSeq" id="WP_088258999.1">
    <property type="nucleotide sequence ID" value="NZ_NIDE01000017.1"/>
</dbReference>
<evidence type="ECO:0000259" key="2">
    <source>
        <dbReference type="Pfam" id="PF22725"/>
    </source>
</evidence>
<reference evidence="4" key="1">
    <citation type="submission" date="2017-06" db="EMBL/GenBank/DDBJ databases">
        <title>Genome analysis of Fimbriiglobus ruber SP5, the first member of the order Planctomycetales with confirmed chitinolytic capability.</title>
        <authorList>
            <person name="Ravin N.V."/>
            <person name="Rakitin A.L."/>
            <person name="Ivanova A.A."/>
            <person name="Beletsky A.V."/>
            <person name="Kulichevskaya I.S."/>
            <person name="Mardanov A.V."/>
            <person name="Dedysh S.N."/>
        </authorList>
    </citation>
    <scope>NUCLEOTIDE SEQUENCE [LARGE SCALE GENOMIC DNA]</scope>
    <source>
        <strain evidence="4">SP5</strain>
    </source>
</reference>
<gene>
    <name evidence="3" type="ORF">FRUB_08470</name>
</gene>
<proteinExistence type="predicted"/>
<dbReference type="Pfam" id="PF01408">
    <property type="entry name" value="GFO_IDH_MocA"/>
    <property type="match status" value="1"/>
</dbReference>
<accession>A0A225DIG7</accession>
<dbReference type="InterPro" id="IPR055170">
    <property type="entry name" value="GFO_IDH_MocA-like_dom"/>
</dbReference>